<dbReference type="Pfam" id="PF13578">
    <property type="entry name" value="Methyltransf_24"/>
    <property type="match status" value="1"/>
</dbReference>
<keyword evidence="2" id="KW-1185">Reference proteome</keyword>
<dbReference type="OrthoDB" id="5464618at2"/>
<dbReference type="AlphaFoldDB" id="A0A521AWX0"/>
<dbReference type="Proteomes" id="UP000315971">
    <property type="component" value="Unassembled WGS sequence"/>
</dbReference>
<dbReference type="GO" id="GO:0032259">
    <property type="term" value="P:methylation"/>
    <property type="evidence" value="ECO:0007669"/>
    <property type="project" value="UniProtKB-KW"/>
</dbReference>
<evidence type="ECO:0000313" key="2">
    <source>
        <dbReference type="Proteomes" id="UP000315971"/>
    </source>
</evidence>
<dbReference type="InterPro" id="IPR029063">
    <property type="entry name" value="SAM-dependent_MTases_sf"/>
</dbReference>
<accession>A0A521AWX0</accession>
<dbReference type="SUPFAM" id="SSF53335">
    <property type="entry name" value="S-adenosyl-L-methionine-dependent methyltransferases"/>
    <property type="match status" value="1"/>
</dbReference>
<dbReference type="RefSeq" id="WP_142601137.1">
    <property type="nucleotide sequence ID" value="NZ_FXSZ01000001.1"/>
</dbReference>
<dbReference type="EMBL" id="FXSZ01000001">
    <property type="protein sequence ID" value="SMO39327.1"/>
    <property type="molecule type" value="Genomic_DNA"/>
</dbReference>
<protein>
    <submittedName>
        <fullName evidence="1">Methyltransferase domain-containing protein</fullName>
    </submittedName>
</protein>
<dbReference type="PANTHER" id="PTHR43167">
    <property type="entry name" value="PUTATIVE (AFU_ORTHOLOGUE AFUA_6G01830)-RELATED"/>
    <property type="match status" value="1"/>
</dbReference>
<name>A0A521AWX0_9SPHI</name>
<proteinExistence type="predicted"/>
<dbReference type="Gene3D" id="3.40.50.150">
    <property type="entry name" value="Vaccinia Virus protein VP39"/>
    <property type="match status" value="1"/>
</dbReference>
<dbReference type="PANTHER" id="PTHR43167:SF1">
    <property type="entry name" value="PUTATIVE (AFU_ORTHOLOGUE AFUA_6G01830)-RELATED"/>
    <property type="match status" value="1"/>
</dbReference>
<organism evidence="1 2">
    <name type="scientific">Solitalea koreensis</name>
    <dbReference type="NCBI Taxonomy" id="543615"/>
    <lineage>
        <taxon>Bacteria</taxon>
        <taxon>Pseudomonadati</taxon>
        <taxon>Bacteroidota</taxon>
        <taxon>Sphingobacteriia</taxon>
        <taxon>Sphingobacteriales</taxon>
        <taxon>Sphingobacteriaceae</taxon>
        <taxon>Solitalea</taxon>
    </lineage>
</organism>
<reference evidence="1 2" key="1">
    <citation type="submission" date="2017-05" db="EMBL/GenBank/DDBJ databases">
        <authorList>
            <person name="Varghese N."/>
            <person name="Submissions S."/>
        </authorList>
    </citation>
    <scope>NUCLEOTIDE SEQUENCE [LARGE SCALE GENOMIC DNA]</scope>
    <source>
        <strain evidence="1 2">DSM 21342</strain>
    </source>
</reference>
<gene>
    <name evidence="1" type="ORF">SAMN06265350_101487</name>
</gene>
<keyword evidence="1" id="KW-0808">Transferase</keyword>
<dbReference type="GO" id="GO:0008168">
    <property type="term" value="F:methyltransferase activity"/>
    <property type="evidence" value="ECO:0007669"/>
    <property type="project" value="UniProtKB-KW"/>
</dbReference>
<evidence type="ECO:0000313" key="1">
    <source>
        <dbReference type="EMBL" id="SMO39327.1"/>
    </source>
</evidence>
<keyword evidence="1" id="KW-0489">Methyltransferase</keyword>
<sequence length="260" mass="29737">MNLTLVTAYIKHQLSATTRHGTHSPFVYELVDKVIYDKDLRSDYQTIEQLRVSLLRDSHLINITDLGAGSMYNNNKQKAVKDLAANALKSPEWAQLIYRLIEWKRPQIVIELGTCLGLTTAYMAKAAPAAKVITVEGCPETAAIARKNFENLNQTNISLLVGNFDTIFPELVREQPILDVVYVDGNHRKEATIRYFEQLLPKVNENSMVIFDDIHWSKGMEEAWESIKEHPQVSLTIDLFTIGLVFFRKGQAKEHFRIKY</sequence>